<proteinExistence type="predicted"/>
<dbReference type="EMBL" id="VYZN01000041">
    <property type="protein sequence ID" value="KAE9531313.1"/>
    <property type="molecule type" value="Genomic_DNA"/>
</dbReference>
<evidence type="ECO:0000256" key="1">
    <source>
        <dbReference type="SAM" id="Phobius"/>
    </source>
</evidence>
<evidence type="ECO:0000313" key="2">
    <source>
        <dbReference type="EMBL" id="KAE9531313.1"/>
    </source>
</evidence>
<reference evidence="2 3" key="1">
    <citation type="submission" date="2019-08" db="EMBL/GenBank/DDBJ databases">
        <title>The genome of the soybean aphid Biotype 1, its phylome, world population structure and adaptation to the North American continent.</title>
        <authorList>
            <person name="Giordano R."/>
            <person name="Donthu R.K."/>
            <person name="Hernandez A.G."/>
            <person name="Wright C.L."/>
            <person name="Zimin A.V."/>
        </authorList>
    </citation>
    <scope>NUCLEOTIDE SEQUENCE [LARGE SCALE GENOMIC DNA]</scope>
    <source>
        <tissue evidence="2">Whole aphids</tissue>
    </source>
</reference>
<name>A0A6G0TG06_APHGL</name>
<comment type="caution">
    <text evidence="2">The sequence shown here is derived from an EMBL/GenBank/DDBJ whole genome shotgun (WGS) entry which is preliminary data.</text>
</comment>
<sequence length="179" mass="21529">MHQGYSLFHRKPPPKFEIEALFRLVMLYTDKKKKKYIIVKSIHSSLRSESKNTCSNFELNTPFQKQNIFRFVKNNNFFRLKYFIRFVWKDNCVVYKSMVVLITIILMFSQPTVGDFTFTSKVTIDFFKLKQYICNYYEFKWDRIGDKELNKLILLVLKIFMVGQVSNTLLYSRSLLFIC</sequence>
<dbReference type="AlphaFoldDB" id="A0A6G0TG06"/>
<protein>
    <submittedName>
        <fullName evidence="2">Uncharacterized protein</fullName>
    </submittedName>
</protein>
<feature type="transmembrane region" description="Helical" evidence="1">
    <location>
        <begin position="152"/>
        <end position="171"/>
    </location>
</feature>
<keyword evidence="1" id="KW-0472">Membrane</keyword>
<feature type="transmembrane region" description="Helical" evidence="1">
    <location>
        <begin position="93"/>
        <end position="113"/>
    </location>
</feature>
<evidence type="ECO:0000313" key="3">
    <source>
        <dbReference type="Proteomes" id="UP000475862"/>
    </source>
</evidence>
<keyword evidence="1" id="KW-0812">Transmembrane</keyword>
<keyword evidence="3" id="KW-1185">Reference proteome</keyword>
<dbReference type="Proteomes" id="UP000475862">
    <property type="component" value="Unassembled WGS sequence"/>
</dbReference>
<organism evidence="2 3">
    <name type="scientific">Aphis glycines</name>
    <name type="common">Soybean aphid</name>
    <dbReference type="NCBI Taxonomy" id="307491"/>
    <lineage>
        <taxon>Eukaryota</taxon>
        <taxon>Metazoa</taxon>
        <taxon>Ecdysozoa</taxon>
        <taxon>Arthropoda</taxon>
        <taxon>Hexapoda</taxon>
        <taxon>Insecta</taxon>
        <taxon>Pterygota</taxon>
        <taxon>Neoptera</taxon>
        <taxon>Paraneoptera</taxon>
        <taxon>Hemiptera</taxon>
        <taxon>Sternorrhyncha</taxon>
        <taxon>Aphidomorpha</taxon>
        <taxon>Aphidoidea</taxon>
        <taxon>Aphididae</taxon>
        <taxon>Aphidini</taxon>
        <taxon>Aphis</taxon>
        <taxon>Aphis</taxon>
    </lineage>
</organism>
<accession>A0A6G0TG06</accession>
<gene>
    <name evidence="2" type="ORF">AGLY_010519</name>
</gene>
<keyword evidence="1" id="KW-1133">Transmembrane helix</keyword>